<comment type="catalytic activity">
    <reaction evidence="4">
        <text>glycine + O2 + H2O = glyoxylate + H2O2 + NH4(+)</text>
        <dbReference type="Rhea" id="RHEA:11532"/>
        <dbReference type="ChEBI" id="CHEBI:15377"/>
        <dbReference type="ChEBI" id="CHEBI:15379"/>
        <dbReference type="ChEBI" id="CHEBI:16240"/>
        <dbReference type="ChEBI" id="CHEBI:28938"/>
        <dbReference type="ChEBI" id="CHEBI:36655"/>
        <dbReference type="ChEBI" id="CHEBI:57305"/>
        <dbReference type="EC" id="1.4.3.19"/>
    </reaction>
</comment>
<comment type="caution">
    <text evidence="7">The sequence shown here is derived from an EMBL/GenBank/DDBJ whole genome shotgun (WGS) entry which is preliminary data.</text>
</comment>
<dbReference type="AlphaFoldDB" id="A0A917CVC5"/>
<dbReference type="Pfam" id="PF01266">
    <property type="entry name" value="DAO"/>
    <property type="match status" value="1"/>
</dbReference>
<dbReference type="PANTHER" id="PTHR13847:SF289">
    <property type="entry name" value="GLYCINE OXIDASE"/>
    <property type="match status" value="1"/>
</dbReference>
<reference evidence="7" key="2">
    <citation type="submission" date="2020-09" db="EMBL/GenBank/DDBJ databases">
        <authorList>
            <person name="Sun Q."/>
            <person name="Zhou Y."/>
        </authorList>
    </citation>
    <scope>NUCLEOTIDE SEQUENCE</scope>
    <source>
        <strain evidence="7">CGMCC 1.12987</strain>
    </source>
</reference>
<dbReference type="NCBIfam" id="TIGR02352">
    <property type="entry name" value="thiamin_ThiO"/>
    <property type="match status" value="1"/>
</dbReference>
<evidence type="ECO:0000259" key="6">
    <source>
        <dbReference type="Pfam" id="PF01266"/>
    </source>
</evidence>
<keyword evidence="8" id="KW-1185">Reference proteome</keyword>
<keyword evidence="3" id="KW-0560">Oxidoreductase</keyword>
<evidence type="ECO:0000256" key="3">
    <source>
        <dbReference type="ARBA" id="ARBA00023002"/>
    </source>
</evidence>
<dbReference type="GO" id="GO:0009228">
    <property type="term" value="P:thiamine biosynthetic process"/>
    <property type="evidence" value="ECO:0007669"/>
    <property type="project" value="UniProtKB-KW"/>
</dbReference>
<evidence type="ECO:0000313" key="7">
    <source>
        <dbReference type="EMBL" id="GGF98859.1"/>
    </source>
</evidence>
<dbReference type="InterPro" id="IPR006076">
    <property type="entry name" value="FAD-dep_OxRdtase"/>
</dbReference>
<accession>A0A917CVC5</accession>
<proteinExistence type="predicted"/>
<sequence>MAEHVLILGGGIIGLSCAFEARQRGYRVTLLEPGSLGGQASGAAAGMLAPYAENTEQPDAFFGLCHASLLRYPEWIGRVQEASGMEVEWSRSGSLHIVYHEADLLPLRTRMEWQNQFGAQSELVDSAALKELEPLLSGDVAAALYCPKESHVYAPSLVKALETACRKTGVELLDHAGPISEVTWDKGIQVSVKPGRSAEVRGDRLVVCTGAWTGMYESWFGVPLPVHPIRGQICSYPVPTGMVRHMVFSSQAYWVAKGNQTLVCGASEDVAGFDTSVTDRGIGRLTRMGPRVFPFLGDKETVHRWAGLRPATRDGWPLIGELPHLPRVILAAGHYRNGILLSPITAFLVSDLLDGKQPEISLQPFAPHRFAAGAVRGAL</sequence>
<dbReference type="Gene3D" id="3.50.50.60">
    <property type="entry name" value="FAD/NAD(P)-binding domain"/>
    <property type="match status" value="1"/>
</dbReference>
<organism evidence="7 8">
    <name type="scientific">Paenibacillus abyssi</name>
    <dbReference type="NCBI Taxonomy" id="1340531"/>
    <lineage>
        <taxon>Bacteria</taxon>
        <taxon>Bacillati</taxon>
        <taxon>Bacillota</taxon>
        <taxon>Bacilli</taxon>
        <taxon>Bacillales</taxon>
        <taxon>Paenibacillaceae</taxon>
        <taxon>Paenibacillus</taxon>
    </lineage>
</organism>
<evidence type="ECO:0000256" key="5">
    <source>
        <dbReference type="ARBA" id="ARBA00050018"/>
    </source>
</evidence>
<feature type="domain" description="FAD dependent oxidoreductase" evidence="6">
    <location>
        <begin position="5"/>
        <end position="352"/>
    </location>
</feature>
<evidence type="ECO:0000256" key="4">
    <source>
        <dbReference type="ARBA" id="ARBA00049872"/>
    </source>
</evidence>
<dbReference type="Gene3D" id="3.30.9.10">
    <property type="entry name" value="D-Amino Acid Oxidase, subunit A, domain 2"/>
    <property type="match status" value="1"/>
</dbReference>
<dbReference type="GO" id="GO:0043799">
    <property type="term" value="F:glycine oxidase activity"/>
    <property type="evidence" value="ECO:0007669"/>
    <property type="project" value="UniProtKB-EC"/>
</dbReference>
<dbReference type="EMBL" id="BMGR01000004">
    <property type="protein sequence ID" value="GGF98859.1"/>
    <property type="molecule type" value="Genomic_DNA"/>
</dbReference>
<name>A0A917CVC5_9BACL</name>
<protein>
    <recommendedName>
        <fullName evidence="5">glycine oxidase</fullName>
        <ecNumber evidence="5">1.4.3.19</ecNumber>
    </recommendedName>
</protein>
<comment type="pathway">
    <text evidence="1">Cofactor biosynthesis; thiamine diphosphate biosynthesis.</text>
</comment>
<dbReference type="SUPFAM" id="SSF51905">
    <property type="entry name" value="FAD/NAD(P)-binding domain"/>
    <property type="match status" value="1"/>
</dbReference>
<dbReference type="InterPro" id="IPR012727">
    <property type="entry name" value="Gly_oxidase_ThiO"/>
</dbReference>
<keyword evidence="2" id="KW-0784">Thiamine biosynthesis</keyword>
<dbReference type="RefSeq" id="WP_188530453.1">
    <property type="nucleotide sequence ID" value="NZ_BMGR01000004.1"/>
</dbReference>
<dbReference type="SUPFAM" id="SSF54373">
    <property type="entry name" value="FAD-linked reductases, C-terminal domain"/>
    <property type="match status" value="1"/>
</dbReference>
<dbReference type="GO" id="GO:0005737">
    <property type="term" value="C:cytoplasm"/>
    <property type="evidence" value="ECO:0007669"/>
    <property type="project" value="TreeGrafter"/>
</dbReference>
<evidence type="ECO:0000313" key="8">
    <source>
        <dbReference type="Proteomes" id="UP000644756"/>
    </source>
</evidence>
<reference evidence="7" key="1">
    <citation type="journal article" date="2014" name="Int. J. Syst. Evol. Microbiol.">
        <title>Complete genome sequence of Corynebacterium casei LMG S-19264T (=DSM 44701T), isolated from a smear-ripened cheese.</title>
        <authorList>
            <consortium name="US DOE Joint Genome Institute (JGI-PGF)"/>
            <person name="Walter F."/>
            <person name="Albersmeier A."/>
            <person name="Kalinowski J."/>
            <person name="Ruckert C."/>
        </authorList>
    </citation>
    <scope>NUCLEOTIDE SEQUENCE</scope>
    <source>
        <strain evidence="7">CGMCC 1.12987</strain>
    </source>
</reference>
<evidence type="ECO:0000256" key="1">
    <source>
        <dbReference type="ARBA" id="ARBA00004948"/>
    </source>
</evidence>
<dbReference type="Proteomes" id="UP000644756">
    <property type="component" value="Unassembled WGS sequence"/>
</dbReference>
<evidence type="ECO:0000256" key="2">
    <source>
        <dbReference type="ARBA" id="ARBA00022977"/>
    </source>
</evidence>
<dbReference type="PANTHER" id="PTHR13847">
    <property type="entry name" value="SARCOSINE DEHYDROGENASE-RELATED"/>
    <property type="match status" value="1"/>
</dbReference>
<gene>
    <name evidence="7" type="primary">thiO</name>
    <name evidence="7" type="ORF">GCM10010916_15140</name>
</gene>
<dbReference type="GO" id="GO:0050660">
    <property type="term" value="F:flavin adenine dinucleotide binding"/>
    <property type="evidence" value="ECO:0007669"/>
    <property type="project" value="InterPro"/>
</dbReference>
<dbReference type="EC" id="1.4.3.19" evidence="5"/>
<dbReference type="InterPro" id="IPR036188">
    <property type="entry name" value="FAD/NAD-bd_sf"/>
</dbReference>